<dbReference type="InterPro" id="IPR050979">
    <property type="entry name" value="LD-transpeptidase"/>
</dbReference>
<dbReference type="AlphaFoldDB" id="A0A8I1GGX5"/>
<evidence type="ECO:0000256" key="8">
    <source>
        <dbReference type="SAM" id="SignalP"/>
    </source>
</evidence>
<organism evidence="10 11">
    <name type="scientific">Rhodomicrobium udaipurense</name>
    <dbReference type="NCBI Taxonomy" id="1202716"/>
    <lineage>
        <taxon>Bacteria</taxon>
        <taxon>Pseudomonadati</taxon>
        <taxon>Pseudomonadota</taxon>
        <taxon>Alphaproteobacteria</taxon>
        <taxon>Hyphomicrobiales</taxon>
        <taxon>Hyphomicrobiaceae</taxon>
        <taxon>Rhodomicrobium</taxon>
    </lineage>
</organism>
<feature type="signal peptide" evidence="8">
    <location>
        <begin position="1"/>
        <end position="23"/>
    </location>
</feature>
<gene>
    <name evidence="10" type="ORF">JDN41_15930</name>
</gene>
<comment type="pathway">
    <text evidence="1 7">Cell wall biogenesis; peptidoglycan biosynthesis.</text>
</comment>
<accession>A0A8I1GGX5</accession>
<keyword evidence="6 7" id="KW-0961">Cell wall biogenesis/degradation</keyword>
<dbReference type="RefSeq" id="WP_037239632.1">
    <property type="nucleotide sequence ID" value="NZ_JAEMUK010000084.1"/>
</dbReference>
<dbReference type="Gene3D" id="2.40.440.10">
    <property type="entry name" value="L,D-transpeptidase catalytic domain-like"/>
    <property type="match status" value="1"/>
</dbReference>
<dbReference type="SUPFAM" id="SSF141523">
    <property type="entry name" value="L,D-transpeptidase catalytic domain-like"/>
    <property type="match status" value="1"/>
</dbReference>
<evidence type="ECO:0000256" key="7">
    <source>
        <dbReference type="PROSITE-ProRule" id="PRU01373"/>
    </source>
</evidence>
<proteinExistence type="inferred from homology"/>
<evidence type="ECO:0000256" key="4">
    <source>
        <dbReference type="ARBA" id="ARBA00022960"/>
    </source>
</evidence>
<dbReference type="GO" id="GO:0018104">
    <property type="term" value="P:peptidoglycan-protein cross-linking"/>
    <property type="evidence" value="ECO:0007669"/>
    <property type="project" value="TreeGrafter"/>
</dbReference>
<evidence type="ECO:0000256" key="1">
    <source>
        <dbReference type="ARBA" id="ARBA00004752"/>
    </source>
</evidence>
<feature type="chain" id="PRO_5034211417" evidence="8">
    <location>
        <begin position="24"/>
        <end position="139"/>
    </location>
</feature>
<reference evidence="10 11" key="1">
    <citation type="submission" date="2020-12" db="EMBL/GenBank/DDBJ databases">
        <title>Revised draft genomes of Rhodomicrobium vannielii ATCC 17100 and Rhodomicrobium udaipurense JA643.</title>
        <authorList>
            <person name="Conners E.M."/>
            <person name="Davenport E.J."/>
            <person name="Bose A."/>
        </authorList>
    </citation>
    <scope>NUCLEOTIDE SEQUENCE [LARGE SCALE GENOMIC DNA]</scope>
    <source>
        <strain evidence="10 11">JA643</strain>
    </source>
</reference>
<evidence type="ECO:0000256" key="3">
    <source>
        <dbReference type="ARBA" id="ARBA00022679"/>
    </source>
</evidence>
<dbReference type="Pfam" id="PF03734">
    <property type="entry name" value="YkuD"/>
    <property type="match status" value="1"/>
</dbReference>
<protein>
    <submittedName>
        <fullName evidence="10">L,D-transpeptidase</fullName>
    </submittedName>
</protein>
<dbReference type="PROSITE" id="PS52029">
    <property type="entry name" value="LD_TPASE"/>
    <property type="match status" value="1"/>
</dbReference>
<keyword evidence="8" id="KW-0732">Signal</keyword>
<sequence>MGKISVAVASVVACSVSFSVAQADVEVRISKSRQMMYVYLDGEHYYSWPVSTARGGYNTPNGVYSPQRLAVFHRSSKYNNSPMPYSIFFHGGYAIHGSYDIGNLGRPVSHGCIRLHPEDARELYGLVSDSDYTRIVVTY</sequence>
<name>A0A8I1GGX5_9HYPH</name>
<keyword evidence="11" id="KW-1185">Reference proteome</keyword>
<dbReference type="UniPathway" id="UPA00219"/>
<keyword evidence="5 7" id="KW-0573">Peptidoglycan synthesis</keyword>
<dbReference type="PANTHER" id="PTHR30582:SF2">
    <property type="entry name" value="L,D-TRANSPEPTIDASE YCIB-RELATED"/>
    <property type="match status" value="1"/>
</dbReference>
<dbReference type="InterPro" id="IPR038063">
    <property type="entry name" value="Transpep_catalytic_dom"/>
</dbReference>
<dbReference type="EMBL" id="JAEMUK010000084">
    <property type="protein sequence ID" value="MBJ7545044.1"/>
    <property type="molecule type" value="Genomic_DNA"/>
</dbReference>
<dbReference type="GO" id="GO:0005576">
    <property type="term" value="C:extracellular region"/>
    <property type="evidence" value="ECO:0007669"/>
    <property type="project" value="TreeGrafter"/>
</dbReference>
<dbReference type="GO" id="GO:0008360">
    <property type="term" value="P:regulation of cell shape"/>
    <property type="evidence" value="ECO:0007669"/>
    <property type="project" value="UniProtKB-UniRule"/>
</dbReference>
<evidence type="ECO:0000256" key="2">
    <source>
        <dbReference type="ARBA" id="ARBA00005992"/>
    </source>
</evidence>
<feature type="active site" description="Nucleophile" evidence="7">
    <location>
        <position position="112"/>
    </location>
</feature>
<dbReference type="PANTHER" id="PTHR30582">
    <property type="entry name" value="L,D-TRANSPEPTIDASE"/>
    <property type="match status" value="1"/>
</dbReference>
<dbReference type="CDD" id="cd16913">
    <property type="entry name" value="YkuD_like"/>
    <property type="match status" value="1"/>
</dbReference>
<feature type="active site" description="Proton donor/acceptor" evidence="7">
    <location>
        <position position="96"/>
    </location>
</feature>
<dbReference type="GO" id="GO:0071972">
    <property type="term" value="F:peptidoglycan L,D-transpeptidase activity"/>
    <property type="evidence" value="ECO:0007669"/>
    <property type="project" value="TreeGrafter"/>
</dbReference>
<evidence type="ECO:0000256" key="5">
    <source>
        <dbReference type="ARBA" id="ARBA00022984"/>
    </source>
</evidence>
<dbReference type="InterPro" id="IPR005490">
    <property type="entry name" value="LD_TPept_cat_dom"/>
</dbReference>
<evidence type="ECO:0000256" key="6">
    <source>
        <dbReference type="ARBA" id="ARBA00023316"/>
    </source>
</evidence>
<keyword evidence="3" id="KW-0808">Transferase</keyword>
<keyword evidence="4 7" id="KW-0133">Cell shape</keyword>
<evidence type="ECO:0000259" key="9">
    <source>
        <dbReference type="PROSITE" id="PS52029"/>
    </source>
</evidence>
<comment type="similarity">
    <text evidence="2">Belongs to the YkuD family.</text>
</comment>
<evidence type="ECO:0000313" key="10">
    <source>
        <dbReference type="EMBL" id="MBJ7545044.1"/>
    </source>
</evidence>
<evidence type="ECO:0000313" key="11">
    <source>
        <dbReference type="Proteomes" id="UP000623250"/>
    </source>
</evidence>
<feature type="domain" description="L,D-TPase catalytic" evidence="9">
    <location>
        <begin position="25"/>
        <end position="138"/>
    </location>
</feature>
<dbReference type="GO" id="GO:0016740">
    <property type="term" value="F:transferase activity"/>
    <property type="evidence" value="ECO:0007669"/>
    <property type="project" value="UniProtKB-KW"/>
</dbReference>
<dbReference type="GO" id="GO:0071555">
    <property type="term" value="P:cell wall organization"/>
    <property type="evidence" value="ECO:0007669"/>
    <property type="project" value="UniProtKB-UniRule"/>
</dbReference>
<dbReference type="Proteomes" id="UP000623250">
    <property type="component" value="Unassembled WGS sequence"/>
</dbReference>
<comment type="caution">
    <text evidence="10">The sequence shown here is derived from an EMBL/GenBank/DDBJ whole genome shotgun (WGS) entry which is preliminary data.</text>
</comment>